<organism evidence="2 3">
    <name type="scientific">Linum tenue</name>
    <dbReference type="NCBI Taxonomy" id="586396"/>
    <lineage>
        <taxon>Eukaryota</taxon>
        <taxon>Viridiplantae</taxon>
        <taxon>Streptophyta</taxon>
        <taxon>Embryophyta</taxon>
        <taxon>Tracheophyta</taxon>
        <taxon>Spermatophyta</taxon>
        <taxon>Magnoliopsida</taxon>
        <taxon>eudicotyledons</taxon>
        <taxon>Gunneridae</taxon>
        <taxon>Pentapetalae</taxon>
        <taxon>rosids</taxon>
        <taxon>fabids</taxon>
        <taxon>Malpighiales</taxon>
        <taxon>Linaceae</taxon>
        <taxon>Linum</taxon>
    </lineage>
</organism>
<evidence type="ECO:0000313" key="3">
    <source>
        <dbReference type="Proteomes" id="UP001154282"/>
    </source>
</evidence>
<evidence type="ECO:0000313" key="2">
    <source>
        <dbReference type="EMBL" id="CAI0388341.1"/>
    </source>
</evidence>
<dbReference type="Proteomes" id="UP001154282">
    <property type="component" value="Unassembled WGS sequence"/>
</dbReference>
<accession>A0AAV0HSR8</accession>
<proteinExistence type="predicted"/>
<feature type="compositionally biased region" description="Basic and acidic residues" evidence="1">
    <location>
        <begin position="54"/>
        <end position="69"/>
    </location>
</feature>
<keyword evidence="3" id="KW-1185">Reference proteome</keyword>
<feature type="region of interest" description="Disordered" evidence="1">
    <location>
        <begin position="1"/>
        <end position="69"/>
    </location>
</feature>
<name>A0AAV0HSR8_9ROSI</name>
<dbReference type="AlphaFoldDB" id="A0AAV0HSR8"/>
<dbReference type="EMBL" id="CAMGYJ010000002">
    <property type="protein sequence ID" value="CAI0388341.1"/>
    <property type="molecule type" value="Genomic_DNA"/>
</dbReference>
<protein>
    <submittedName>
        <fullName evidence="2">Uncharacterized protein</fullName>
    </submittedName>
</protein>
<evidence type="ECO:0000256" key="1">
    <source>
        <dbReference type="SAM" id="MobiDB-lite"/>
    </source>
</evidence>
<reference evidence="2" key="1">
    <citation type="submission" date="2022-08" db="EMBL/GenBank/DDBJ databases">
        <authorList>
            <person name="Gutierrez-Valencia J."/>
        </authorList>
    </citation>
    <scope>NUCLEOTIDE SEQUENCE</scope>
</reference>
<gene>
    <name evidence="2" type="ORF">LITE_LOCUS5802</name>
</gene>
<sequence length="115" mass="12535">MGPRDSRAGKGVPAHRNGEAGRGPHLRTDGGPSPVNGPGRPIGHYPQPPVPHVHQGDAKRRNDEWGIRGGDERVVLRDKGDGRVRGGDGEEEYGRRRRFQILRRVLRLGDGAVEG</sequence>
<comment type="caution">
    <text evidence="2">The sequence shown here is derived from an EMBL/GenBank/DDBJ whole genome shotgun (WGS) entry which is preliminary data.</text>
</comment>